<keyword evidence="3" id="KW-1185">Reference proteome</keyword>
<dbReference type="EMBL" id="MU157854">
    <property type="protein sequence ID" value="KAF9528316.1"/>
    <property type="molecule type" value="Genomic_DNA"/>
</dbReference>
<dbReference type="AlphaFoldDB" id="A0A9P6JPL9"/>
<evidence type="ECO:0000256" key="1">
    <source>
        <dbReference type="SAM" id="MobiDB-lite"/>
    </source>
</evidence>
<proteinExistence type="predicted"/>
<reference evidence="2" key="1">
    <citation type="submission" date="2020-11" db="EMBL/GenBank/DDBJ databases">
        <authorList>
            <consortium name="DOE Joint Genome Institute"/>
            <person name="Ahrendt S."/>
            <person name="Riley R."/>
            <person name="Andreopoulos W."/>
            <person name="Labutti K."/>
            <person name="Pangilinan J."/>
            <person name="Ruiz-Duenas F.J."/>
            <person name="Barrasa J.M."/>
            <person name="Sanchez-Garcia M."/>
            <person name="Camarero S."/>
            <person name="Miyauchi S."/>
            <person name="Serrano A."/>
            <person name="Linde D."/>
            <person name="Babiker R."/>
            <person name="Drula E."/>
            <person name="Ayuso-Fernandez I."/>
            <person name="Pacheco R."/>
            <person name="Padilla G."/>
            <person name="Ferreira P."/>
            <person name="Barriuso J."/>
            <person name="Kellner H."/>
            <person name="Castanera R."/>
            <person name="Alfaro M."/>
            <person name="Ramirez L."/>
            <person name="Pisabarro A.G."/>
            <person name="Kuo A."/>
            <person name="Tritt A."/>
            <person name="Lipzen A."/>
            <person name="He G."/>
            <person name="Yan M."/>
            <person name="Ng V."/>
            <person name="Cullen D."/>
            <person name="Martin F."/>
            <person name="Rosso M.-N."/>
            <person name="Henrissat B."/>
            <person name="Hibbett D."/>
            <person name="Martinez A.T."/>
            <person name="Grigoriev I.V."/>
        </authorList>
    </citation>
    <scope>NUCLEOTIDE SEQUENCE</scope>
    <source>
        <strain evidence="2">CBS 506.95</strain>
    </source>
</reference>
<feature type="compositionally biased region" description="Low complexity" evidence="1">
    <location>
        <begin position="160"/>
        <end position="169"/>
    </location>
</feature>
<feature type="region of interest" description="Disordered" evidence="1">
    <location>
        <begin position="107"/>
        <end position="169"/>
    </location>
</feature>
<evidence type="ECO:0000313" key="3">
    <source>
        <dbReference type="Proteomes" id="UP000807306"/>
    </source>
</evidence>
<sequence length="169" mass="17741">MEVPNNISEWVSESKVIVIIEVTIPLAVSSRACSSGTGIKLQDGLELSVHVVRQVHLPAGLFAAAPADSVPAAPANLVLVDLAVPVLQLHLCHQIDLVIPRALDARRQGRLPGRPPPPPAPPPPRPPRSPPPEPLRLQPPPFFAPSPPPSPPPKPPAPPLTLTAAALLT</sequence>
<comment type="caution">
    <text evidence="2">The sequence shown here is derived from an EMBL/GenBank/DDBJ whole genome shotgun (WGS) entry which is preliminary data.</text>
</comment>
<name>A0A9P6JPL9_9AGAR</name>
<feature type="compositionally biased region" description="Pro residues" evidence="1">
    <location>
        <begin position="113"/>
        <end position="159"/>
    </location>
</feature>
<dbReference type="Proteomes" id="UP000807306">
    <property type="component" value="Unassembled WGS sequence"/>
</dbReference>
<accession>A0A9P6JPL9</accession>
<organism evidence="2 3">
    <name type="scientific">Crepidotus variabilis</name>
    <dbReference type="NCBI Taxonomy" id="179855"/>
    <lineage>
        <taxon>Eukaryota</taxon>
        <taxon>Fungi</taxon>
        <taxon>Dikarya</taxon>
        <taxon>Basidiomycota</taxon>
        <taxon>Agaricomycotina</taxon>
        <taxon>Agaricomycetes</taxon>
        <taxon>Agaricomycetidae</taxon>
        <taxon>Agaricales</taxon>
        <taxon>Agaricineae</taxon>
        <taxon>Crepidotaceae</taxon>
        <taxon>Crepidotus</taxon>
    </lineage>
</organism>
<gene>
    <name evidence="2" type="ORF">CPB83DRAFT_894569</name>
</gene>
<evidence type="ECO:0000313" key="2">
    <source>
        <dbReference type="EMBL" id="KAF9528316.1"/>
    </source>
</evidence>
<protein>
    <submittedName>
        <fullName evidence="2">Uncharacterized protein</fullName>
    </submittedName>
</protein>